<evidence type="ECO:0000256" key="1">
    <source>
        <dbReference type="SAM" id="SignalP"/>
    </source>
</evidence>
<sequence>MATRGLFLVVIWLLVSCSGWVQKRPRPPSPMLRQDDGYACEDASQCCSGRCNKQHGTCGCIADRESCLVDSDCCGGLCGAWGLCGCAPGGFCLRQVDCCEGLYCDYDNRCERPGRGCRPLGEPCATAADCCNSLACEGGSCTVPCMPAGELCYDAADCCDGRSCGLRTDGEQYVCA</sequence>
<accession>A0A2P6V4G4</accession>
<reference evidence="2 3" key="1">
    <citation type="journal article" date="2018" name="Plant J.">
        <title>Genome sequences of Chlorella sorokiniana UTEX 1602 and Micractinium conductrix SAG 241.80: implications to maltose excretion by a green alga.</title>
        <authorList>
            <person name="Arriola M.B."/>
            <person name="Velmurugan N."/>
            <person name="Zhang Y."/>
            <person name="Plunkett M.H."/>
            <person name="Hondzo H."/>
            <person name="Barney B.M."/>
        </authorList>
    </citation>
    <scope>NUCLEOTIDE SEQUENCE [LARGE SCALE GENOMIC DNA]</scope>
    <source>
        <strain evidence="2 3">SAG 241.80</strain>
    </source>
</reference>
<gene>
    <name evidence="2" type="ORF">C2E20_7468</name>
</gene>
<dbReference type="Proteomes" id="UP000239649">
    <property type="component" value="Unassembled WGS sequence"/>
</dbReference>
<evidence type="ECO:0000313" key="2">
    <source>
        <dbReference type="EMBL" id="PSC68976.1"/>
    </source>
</evidence>
<keyword evidence="3" id="KW-1185">Reference proteome</keyword>
<dbReference type="PROSITE" id="PS51257">
    <property type="entry name" value="PROKAR_LIPOPROTEIN"/>
    <property type="match status" value="1"/>
</dbReference>
<feature type="chain" id="PRO_5015189235" evidence="1">
    <location>
        <begin position="24"/>
        <end position="176"/>
    </location>
</feature>
<keyword evidence="1" id="KW-0732">Signal</keyword>
<evidence type="ECO:0000313" key="3">
    <source>
        <dbReference type="Proteomes" id="UP000239649"/>
    </source>
</evidence>
<proteinExistence type="predicted"/>
<name>A0A2P6V4G4_9CHLO</name>
<dbReference type="EMBL" id="LHPF02000031">
    <property type="protein sequence ID" value="PSC68976.1"/>
    <property type="molecule type" value="Genomic_DNA"/>
</dbReference>
<dbReference type="AlphaFoldDB" id="A0A2P6V4G4"/>
<protein>
    <submittedName>
        <fullName evidence="2">Teneurin-3 isoform X1</fullName>
    </submittedName>
</protein>
<organism evidence="2 3">
    <name type="scientific">Micractinium conductrix</name>
    <dbReference type="NCBI Taxonomy" id="554055"/>
    <lineage>
        <taxon>Eukaryota</taxon>
        <taxon>Viridiplantae</taxon>
        <taxon>Chlorophyta</taxon>
        <taxon>core chlorophytes</taxon>
        <taxon>Trebouxiophyceae</taxon>
        <taxon>Chlorellales</taxon>
        <taxon>Chlorellaceae</taxon>
        <taxon>Chlorella clade</taxon>
        <taxon>Micractinium</taxon>
    </lineage>
</organism>
<comment type="caution">
    <text evidence="2">The sequence shown here is derived from an EMBL/GenBank/DDBJ whole genome shotgun (WGS) entry which is preliminary data.</text>
</comment>
<feature type="signal peptide" evidence="1">
    <location>
        <begin position="1"/>
        <end position="23"/>
    </location>
</feature>